<dbReference type="PROSITE" id="PS00895">
    <property type="entry name" value="3_HYDROXYISOBUT_DH"/>
    <property type="match status" value="1"/>
</dbReference>
<dbReference type="InterPro" id="IPR006115">
    <property type="entry name" value="6PGDH_NADP-bd"/>
</dbReference>
<gene>
    <name evidence="5" type="ORF">RKE40_28905</name>
</gene>
<dbReference type="InterPro" id="IPR015815">
    <property type="entry name" value="HIBADH-related"/>
</dbReference>
<keyword evidence="6" id="KW-1185">Reference proteome</keyword>
<dbReference type="Gene3D" id="3.40.50.720">
    <property type="entry name" value="NAD(P)-binding Rossmann-like Domain"/>
    <property type="match status" value="1"/>
</dbReference>
<evidence type="ECO:0000313" key="5">
    <source>
        <dbReference type="EMBL" id="MDU0343921.1"/>
    </source>
</evidence>
<evidence type="ECO:0000259" key="3">
    <source>
        <dbReference type="Pfam" id="PF03446"/>
    </source>
</evidence>
<dbReference type="InterPro" id="IPR029154">
    <property type="entry name" value="HIBADH-like_NADP-bd"/>
</dbReference>
<dbReference type="SUPFAM" id="SSF51735">
    <property type="entry name" value="NAD(P)-binding Rossmann-fold domains"/>
    <property type="match status" value="1"/>
</dbReference>
<keyword evidence="2" id="KW-0520">NAD</keyword>
<proteinExistence type="predicted"/>
<name>A0ABU3SGM5_9HYPH</name>
<feature type="domain" description="3-hydroxyisobutyrate dehydrogenase-like NAD-binding" evidence="4">
    <location>
        <begin position="176"/>
        <end position="295"/>
    </location>
</feature>
<protein>
    <submittedName>
        <fullName evidence="5">NAD(P)-binding domain-containing protein</fullName>
    </submittedName>
</protein>
<dbReference type="PANTHER" id="PTHR22981:SF7">
    <property type="entry name" value="3-HYDROXYISOBUTYRATE DEHYDROGENASE, MITOCHONDRIAL"/>
    <property type="match status" value="1"/>
</dbReference>
<dbReference type="PIRSF" id="PIRSF000103">
    <property type="entry name" value="HIBADH"/>
    <property type="match status" value="1"/>
</dbReference>
<keyword evidence="1" id="KW-0560">Oxidoreductase</keyword>
<dbReference type="InterPro" id="IPR036291">
    <property type="entry name" value="NAD(P)-bd_dom_sf"/>
</dbReference>
<comment type="caution">
    <text evidence="5">The sequence shown here is derived from an EMBL/GenBank/DDBJ whole genome shotgun (WGS) entry which is preliminary data.</text>
</comment>
<dbReference type="InterPro" id="IPR013328">
    <property type="entry name" value="6PGD_dom2"/>
</dbReference>
<evidence type="ECO:0000256" key="1">
    <source>
        <dbReference type="ARBA" id="ARBA00023002"/>
    </source>
</evidence>
<dbReference type="EMBL" id="JAWDID010000096">
    <property type="protein sequence ID" value="MDU0343921.1"/>
    <property type="molecule type" value="Genomic_DNA"/>
</dbReference>
<organism evidence="5 6">
    <name type="scientific">Bosea rubneri</name>
    <dbReference type="NCBI Taxonomy" id="3075434"/>
    <lineage>
        <taxon>Bacteria</taxon>
        <taxon>Pseudomonadati</taxon>
        <taxon>Pseudomonadota</taxon>
        <taxon>Alphaproteobacteria</taxon>
        <taxon>Hyphomicrobiales</taxon>
        <taxon>Boseaceae</taxon>
        <taxon>Bosea</taxon>
    </lineage>
</organism>
<evidence type="ECO:0000259" key="4">
    <source>
        <dbReference type="Pfam" id="PF14833"/>
    </source>
</evidence>
<dbReference type="InterPro" id="IPR002204">
    <property type="entry name" value="3-OH-isobutyrate_DH-rel_CS"/>
</dbReference>
<reference evidence="5 6" key="1">
    <citation type="submission" date="2023-09" db="EMBL/GenBank/DDBJ databases">
        <title>Whole genome shotgun sequencing (WGS) of Bosea sp. ZW T0_25, isolated from stored onions (Allium cepa).</title>
        <authorList>
            <person name="Stoll D.A."/>
            <person name="Huch M."/>
        </authorList>
    </citation>
    <scope>NUCLEOTIDE SEQUENCE [LARGE SCALE GENOMIC DNA]</scope>
    <source>
        <strain evidence="5 6">ZW T0_25</strain>
    </source>
</reference>
<evidence type="ECO:0000313" key="6">
    <source>
        <dbReference type="Proteomes" id="UP001254257"/>
    </source>
</evidence>
<feature type="domain" description="6-phosphogluconate dehydrogenase NADP-binding" evidence="3">
    <location>
        <begin position="16"/>
        <end position="173"/>
    </location>
</feature>
<dbReference type="Gene3D" id="1.10.1040.10">
    <property type="entry name" value="N-(1-d-carboxylethyl)-l-norvaline Dehydrogenase, domain 2"/>
    <property type="match status" value="1"/>
</dbReference>
<dbReference type="Proteomes" id="UP001254257">
    <property type="component" value="Unassembled WGS sequence"/>
</dbReference>
<dbReference type="PANTHER" id="PTHR22981">
    <property type="entry name" value="3-HYDROXYISOBUTYRATE DEHYDROGENASE-RELATED"/>
    <property type="match status" value="1"/>
</dbReference>
<dbReference type="Pfam" id="PF14833">
    <property type="entry name" value="NAD_binding_11"/>
    <property type="match status" value="1"/>
</dbReference>
<sequence>MSDRTNPEETLMTNPKIGFIGLGRMGRPMASNLQRKGFATLSYDVNPQGIAALVELGGRAAGSIAEVARESDIVFTMLPAHPEVRAVVLDGIVPNARPGTLVVDMSTIDPLATDEVAAAVEAAGLGFVDAPVGRLATHADRGECLFMVGASQEHFERVKPMLEAMGTTIHHCGPAGAGIRMKVVNNYLAIAACQLNAETLTLAARFGLDVERTIDILNGTTANNGHLKTNFPVKVLAGDIEPGFQIDLAHKDLGLALTSASSMKVPLAMGAAARECLQLARSRGFGGKDFSALLDAWCDLAGVEAPRLPSKN</sequence>
<dbReference type="Pfam" id="PF03446">
    <property type="entry name" value="NAD_binding_2"/>
    <property type="match status" value="1"/>
</dbReference>
<dbReference type="InterPro" id="IPR008927">
    <property type="entry name" value="6-PGluconate_DH-like_C_sf"/>
</dbReference>
<evidence type="ECO:0000256" key="2">
    <source>
        <dbReference type="ARBA" id="ARBA00023027"/>
    </source>
</evidence>
<dbReference type="SUPFAM" id="SSF48179">
    <property type="entry name" value="6-phosphogluconate dehydrogenase C-terminal domain-like"/>
    <property type="match status" value="1"/>
</dbReference>
<accession>A0ABU3SGM5</accession>